<feature type="transmembrane region" description="Helical" evidence="5">
    <location>
        <begin position="107"/>
        <end position="128"/>
    </location>
</feature>
<name>A0A100YUA0_TRASO</name>
<evidence type="ECO:0000256" key="5">
    <source>
        <dbReference type="SAM" id="Phobius"/>
    </source>
</evidence>
<feature type="transmembrane region" description="Helical" evidence="5">
    <location>
        <begin position="334"/>
        <end position="359"/>
    </location>
</feature>
<protein>
    <submittedName>
        <fullName evidence="7">MFS transporter</fullName>
    </submittedName>
</protein>
<dbReference type="Proteomes" id="UP000054078">
    <property type="component" value="Unassembled WGS sequence"/>
</dbReference>
<evidence type="ECO:0000256" key="1">
    <source>
        <dbReference type="ARBA" id="ARBA00004651"/>
    </source>
</evidence>
<dbReference type="OrthoDB" id="146345at2"/>
<keyword evidence="4 5" id="KW-0472">Membrane</keyword>
<sequence length="434" mass="44859">MARNNATTRGGFHYAYLIVLSCIVITCLPCSLVLSCAGIFFTPVSEFFGVPKASFTLYFSVLNLAMMATLPVAGKLLAAQDSRVVLSVATALCGLGMFGMASCQQIWQFYLVGVVLGIGVAPLIYLAVPTLINAWCVKRVGFFVGLCMAFTGIGGVIFNPLGTSIIQSSPEGWRQAYLVFGIIILVGTLPFTLFVVRGKPADKGLLPYGADEVEAADGTGTSAGADATAPAKGVSAADAMHTPAFWAIVAFCGLITLNQTVYQFLSSYALSFSDSLPQIAAASGIVASAAMAGQAIGKVFLGSVSDRSVRLGAVCGIAVGAVGVLLMWGMPSVLALLLVGAFCFGVVYAMTTVETPLLVRSVFGSADYANIYSRVSMVGSLMSAVAAVFWSLVIDSAGGYGLMFALSLVCMAACLALAIYALAHAPKESAGSGR</sequence>
<gene>
    <name evidence="7" type="ORF">AUL39_08980</name>
</gene>
<evidence type="ECO:0000256" key="4">
    <source>
        <dbReference type="ARBA" id="ARBA00023136"/>
    </source>
</evidence>
<keyword evidence="3 5" id="KW-1133">Transmembrane helix</keyword>
<dbReference type="InterPro" id="IPR011701">
    <property type="entry name" value="MFS"/>
</dbReference>
<dbReference type="SUPFAM" id="SSF103473">
    <property type="entry name" value="MFS general substrate transporter"/>
    <property type="match status" value="1"/>
</dbReference>
<feature type="transmembrane region" description="Helical" evidence="5">
    <location>
        <begin position="178"/>
        <end position="196"/>
    </location>
</feature>
<dbReference type="Gene3D" id="1.20.1250.20">
    <property type="entry name" value="MFS general substrate transporter like domains"/>
    <property type="match status" value="2"/>
</dbReference>
<dbReference type="RefSeq" id="WP_059055502.1">
    <property type="nucleotide sequence ID" value="NZ_LOJF01000011.1"/>
</dbReference>
<evidence type="ECO:0000256" key="3">
    <source>
        <dbReference type="ARBA" id="ARBA00022989"/>
    </source>
</evidence>
<dbReference type="PROSITE" id="PS50850">
    <property type="entry name" value="MFS"/>
    <property type="match status" value="1"/>
</dbReference>
<dbReference type="PANTHER" id="PTHR11360:SF284">
    <property type="entry name" value="EG:103B4.3 PROTEIN-RELATED"/>
    <property type="match status" value="1"/>
</dbReference>
<comment type="caution">
    <text evidence="7">The sequence shown here is derived from an EMBL/GenBank/DDBJ whole genome shotgun (WGS) entry which is preliminary data.</text>
</comment>
<reference evidence="7 8" key="1">
    <citation type="submission" date="2015-12" db="EMBL/GenBank/DDBJ databases">
        <title>Draft Genome Sequence of Olsenella scatoligenes SK9K4T; a Producer of 3-Methylindole- (skatole) and 4-Methylphenol- (p-cresol) Isolated from Pig Feces.</title>
        <authorList>
            <person name="Li X."/>
            <person name="Borg B."/>
            <person name="Canibe N."/>
        </authorList>
    </citation>
    <scope>NUCLEOTIDE SEQUENCE [LARGE SCALE GENOMIC DNA]</scope>
    <source>
        <strain evidence="7 8">SK9K4</strain>
    </source>
</reference>
<feature type="transmembrane region" description="Helical" evidence="5">
    <location>
        <begin position="84"/>
        <end position="101"/>
    </location>
</feature>
<dbReference type="STRING" id="1299998.AUL39_08980"/>
<proteinExistence type="predicted"/>
<keyword evidence="2 5" id="KW-0812">Transmembrane</keyword>
<dbReference type="InterPro" id="IPR036259">
    <property type="entry name" value="MFS_trans_sf"/>
</dbReference>
<dbReference type="GO" id="GO:0022857">
    <property type="term" value="F:transmembrane transporter activity"/>
    <property type="evidence" value="ECO:0007669"/>
    <property type="project" value="InterPro"/>
</dbReference>
<dbReference type="PROSITE" id="PS51257">
    <property type="entry name" value="PROKAR_LIPOPROTEIN"/>
    <property type="match status" value="1"/>
</dbReference>
<dbReference type="PANTHER" id="PTHR11360">
    <property type="entry name" value="MONOCARBOXYLATE TRANSPORTER"/>
    <property type="match status" value="1"/>
</dbReference>
<dbReference type="GO" id="GO:0005886">
    <property type="term" value="C:plasma membrane"/>
    <property type="evidence" value="ECO:0007669"/>
    <property type="project" value="UniProtKB-SubCell"/>
</dbReference>
<evidence type="ECO:0000313" key="7">
    <source>
        <dbReference type="EMBL" id="KUH57816.1"/>
    </source>
</evidence>
<feature type="transmembrane region" description="Helical" evidence="5">
    <location>
        <begin position="277"/>
        <end position="297"/>
    </location>
</feature>
<feature type="domain" description="Major facilitator superfamily (MFS) profile" evidence="6">
    <location>
        <begin position="15"/>
        <end position="429"/>
    </location>
</feature>
<dbReference type="InterPro" id="IPR020846">
    <property type="entry name" value="MFS_dom"/>
</dbReference>
<evidence type="ECO:0000256" key="2">
    <source>
        <dbReference type="ARBA" id="ARBA00022692"/>
    </source>
</evidence>
<dbReference type="Pfam" id="PF07690">
    <property type="entry name" value="MFS_1"/>
    <property type="match status" value="1"/>
</dbReference>
<dbReference type="EMBL" id="LOJF01000011">
    <property type="protein sequence ID" value="KUH57816.1"/>
    <property type="molecule type" value="Genomic_DNA"/>
</dbReference>
<organism evidence="7 8">
    <name type="scientific">Tractidigestivibacter scatoligenes</name>
    <name type="common">Olsenella scatoligenes</name>
    <dbReference type="NCBI Taxonomy" id="1299998"/>
    <lineage>
        <taxon>Bacteria</taxon>
        <taxon>Bacillati</taxon>
        <taxon>Actinomycetota</taxon>
        <taxon>Coriobacteriia</taxon>
        <taxon>Coriobacteriales</taxon>
        <taxon>Atopobiaceae</taxon>
        <taxon>Tractidigestivibacter</taxon>
    </lineage>
</organism>
<keyword evidence="8" id="KW-1185">Reference proteome</keyword>
<dbReference type="AlphaFoldDB" id="A0A100YUA0"/>
<feature type="transmembrane region" description="Helical" evidence="5">
    <location>
        <begin position="309"/>
        <end position="328"/>
    </location>
</feature>
<feature type="transmembrane region" description="Helical" evidence="5">
    <location>
        <begin position="400"/>
        <end position="423"/>
    </location>
</feature>
<feature type="transmembrane region" description="Helical" evidence="5">
    <location>
        <begin position="244"/>
        <end position="265"/>
    </location>
</feature>
<comment type="subcellular location">
    <subcellularLocation>
        <location evidence="1">Cell membrane</location>
        <topology evidence="1">Multi-pass membrane protein</topology>
    </subcellularLocation>
</comment>
<feature type="transmembrane region" description="Helical" evidence="5">
    <location>
        <begin position="371"/>
        <end position="394"/>
    </location>
</feature>
<accession>A0A100YUA0</accession>
<evidence type="ECO:0000313" key="8">
    <source>
        <dbReference type="Proteomes" id="UP000054078"/>
    </source>
</evidence>
<feature type="transmembrane region" description="Helical" evidence="5">
    <location>
        <begin position="12"/>
        <end position="41"/>
    </location>
</feature>
<feature type="transmembrane region" description="Helical" evidence="5">
    <location>
        <begin position="53"/>
        <end position="72"/>
    </location>
</feature>
<feature type="transmembrane region" description="Helical" evidence="5">
    <location>
        <begin position="140"/>
        <end position="158"/>
    </location>
</feature>
<evidence type="ECO:0000259" key="6">
    <source>
        <dbReference type="PROSITE" id="PS50850"/>
    </source>
</evidence>
<dbReference type="InterPro" id="IPR050327">
    <property type="entry name" value="Proton-linked_MCT"/>
</dbReference>